<dbReference type="Proteomes" id="UP000018291">
    <property type="component" value="Unassembled WGS sequence"/>
</dbReference>
<dbReference type="STRING" id="1229780.BN381_250032"/>
<dbReference type="Pfam" id="PF20091">
    <property type="entry name" value="Abhydrolase_10"/>
    <property type="match status" value="1"/>
</dbReference>
<name>R4YY94_9ACTN</name>
<feature type="compositionally biased region" description="Low complexity" evidence="1">
    <location>
        <begin position="33"/>
        <end position="51"/>
    </location>
</feature>
<accession>R4YY94</accession>
<reference evidence="3 4" key="1">
    <citation type="journal article" date="2013" name="ISME J.">
        <title>Metabolic model for the filamentous 'Candidatus Microthrix parvicella' based on genomic and metagenomic analyses.</title>
        <authorList>
            <person name="Jon McIlroy S."/>
            <person name="Kristiansen R."/>
            <person name="Albertsen M."/>
            <person name="Michael Karst S."/>
            <person name="Rossetti S."/>
            <person name="Lund Nielsen J."/>
            <person name="Tandoi V."/>
            <person name="James Seviour R."/>
            <person name="Nielsen P.H."/>
        </authorList>
    </citation>
    <scope>NUCLEOTIDE SEQUENCE [LARGE SCALE GENOMIC DNA]</scope>
    <source>
        <strain evidence="3 4">RN1</strain>
    </source>
</reference>
<evidence type="ECO:0000313" key="4">
    <source>
        <dbReference type="Proteomes" id="UP000018291"/>
    </source>
</evidence>
<evidence type="ECO:0000259" key="2">
    <source>
        <dbReference type="Pfam" id="PF20091"/>
    </source>
</evidence>
<dbReference type="EMBL" id="CANL01000018">
    <property type="protein sequence ID" value="CCM63539.1"/>
    <property type="molecule type" value="Genomic_DNA"/>
</dbReference>
<keyword evidence="4" id="KW-1185">Reference proteome</keyword>
<protein>
    <recommendedName>
        <fullName evidence="2">Alpha/beta hydrolase domain-containing protein</fullName>
    </recommendedName>
</protein>
<dbReference type="AlphaFoldDB" id="R4YY94"/>
<feature type="region of interest" description="Disordered" evidence="1">
    <location>
        <begin position="23"/>
        <end position="69"/>
    </location>
</feature>
<sequence>MRRMGIGIGVLAVVMMSAGCGGGDSGGDDATPKDATSTTAASTGGDEAGSTEAPKRPDGPAGTFGDELTGGNGLSLLAAGELPDLAEAGYTEGEYPVSGTATGYKSDGELPADGTFKLIEQGSGEYNTRVVVRRPKDPANFNGTVVVEWNNVSSGADVAPDYTYMADEIVRNGYAWVGVSAQHIGIEGGTVAVEAPGAEFTGAGKGLKAFDPARYGDLKHPGDAFSYDIYTQVGRALRQEGGSNPLGDLDVQRLLAVGESQSAFALTTYVNGVQPLTEEFDGFIIHSRGGAAAPLGKPGEGIDIAGTIAGQPTTIRTDLEVPVITVQTESDVLGILDSYPSRQDDNDKFRLWEIAGTAHADYYQLGATEELLKCPKPINRGQQSFVLKAALRQLEDWAKNGEAPPKAARLDVDSSGAQPVYKHDDVGNVTGGVRTPAVEAPVDVLSGLPAEGANVICMLMGSTTPIPPADLARMYDSPKAYDDDYATAADAAIDAKFVLEDDREALIAEAQPDRIAG</sequence>
<gene>
    <name evidence="3" type="ORF">BN381_250032</name>
</gene>
<dbReference type="eggNOG" id="ENOG502Z97Z">
    <property type="taxonomic scope" value="Bacteria"/>
</dbReference>
<proteinExistence type="predicted"/>
<comment type="caution">
    <text evidence="3">The sequence shown here is derived from an EMBL/GenBank/DDBJ whole genome shotgun (WGS) entry which is preliminary data.</text>
</comment>
<dbReference type="PROSITE" id="PS51257">
    <property type="entry name" value="PROKAR_LIPOPROTEIN"/>
    <property type="match status" value="1"/>
</dbReference>
<dbReference type="InterPro" id="IPR045394">
    <property type="entry name" value="Abhydrolase_dom"/>
</dbReference>
<dbReference type="HOGENOM" id="CLU_040631_0_0_11"/>
<organism evidence="3 4">
    <name type="scientific">Candidatus Neomicrothrix parvicella RN1</name>
    <dbReference type="NCBI Taxonomy" id="1229780"/>
    <lineage>
        <taxon>Bacteria</taxon>
        <taxon>Bacillati</taxon>
        <taxon>Actinomycetota</taxon>
        <taxon>Acidimicrobiia</taxon>
        <taxon>Acidimicrobiales</taxon>
        <taxon>Microthrixaceae</taxon>
        <taxon>Candidatus Neomicrothrix</taxon>
    </lineage>
</organism>
<feature type="domain" description="Alpha/beta hydrolase" evidence="2">
    <location>
        <begin position="75"/>
        <end position="508"/>
    </location>
</feature>
<evidence type="ECO:0000313" key="3">
    <source>
        <dbReference type="EMBL" id="CCM63539.1"/>
    </source>
</evidence>
<evidence type="ECO:0000256" key="1">
    <source>
        <dbReference type="SAM" id="MobiDB-lite"/>
    </source>
</evidence>